<dbReference type="Proteomes" id="UP000694397">
    <property type="component" value="Chromosome 1"/>
</dbReference>
<dbReference type="Ensembl" id="ENSSFOT00015052586.1">
    <property type="protein sequence ID" value="ENSSFOP00015068348.1"/>
    <property type="gene ID" value="ENSSFOG00015029861.1"/>
</dbReference>
<evidence type="ECO:0000313" key="2">
    <source>
        <dbReference type="Proteomes" id="UP000694397"/>
    </source>
</evidence>
<evidence type="ECO:0008006" key="3">
    <source>
        <dbReference type="Google" id="ProtNLM"/>
    </source>
</evidence>
<keyword evidence="2" id="KW-1185">Reference proteome</keyword>
<dbReference type="GO" id="GO:0003676">
    <property type="term" value="F:nucleic acid binding"/>
    <property type="evidence" value="ECO:0007669"/>
    <property type="project" value="InterPro"/>
</dbReference>
<reference evidence="1" key="3">
    <citation type="submission" date="2025-09" db="UniProtKB">
        <authorList>
            <consortium name="Ensembl"/>
        </authorList>
    </citation>
    <scope>IDENTIFICATION</scope>
</reference>
<reference evidence="1" key="2">
    <citation type="submission" date="2025-08" db="UniProtKB">
        <authorList>
            <consortium name="Ensembl"/>
        </authorList>
    </citation>
    <scope>IDENTIFICATION</scope>
</reference>
<dbReference type="Gene3D" id="3.30.420.10">
    <property type="entry name" value="Ribonuclease H-like superfamily/Ribonuclease H"/>
    <property type="match status" value="1"/>
</dbReference>
<protein>
    <recommendedName>
        <fullName evidence="3">Tc1-like transposase DDE domain-containing protein</fullName>
    </recommendedName>
</protein>
<sequence>MDHNQDLKPPALADHPPLFKVLTWPPNFPDLNPIEYLLDALEKQAQSMEAPPCNLKDLLLTSWCQIPQDTFKGLESMPSWVRAVLAERGGTYTIL</sequence>
<dbReference type="InterPro" id="IPR036397">
    <property type="entry name" value="RNaseH_sf"/>
</dbReference>
<reference evidence="1 2" key="1">
    <citation type="submission" date="2019-04" db="EMBL/GenBank/DDBJ databases">
        <authorList>
            <consortium name="Wellcome Sanger Institute Data Sharing"/>
        </authorList>
    </citation>
    <scope>NUCLEOTIDE SEQUENCE [LARGE SCALE GENOMIC DNA]</scope>
</reference>
<accession>A0A8C9W1L9</accession>
<evidence type="ECO:0000313" key="1">
    <source>
        <dbReference type="Ensembl" id="ENSSFOP00015068348.1"/>
    </source>
</evidence>
<dbReference type="AlphaFoldDB" id="A0A8C9W1L9"/>
<name>A0A8C9W1L9_SCLFO</name>
<proteinExistence type="predicted"/>
<organism evidence="1 2">
    <name type="scientific">Scleropages formosus</name>
    <name type="common">Asian bonytongue</name>
    <name type="synonym">Osteoglossum formosum</name>
    <dbReference type="NCBI Taxonomy" id="113540"/>
    <lineage>
        <taxon>Eukaryota</taxon>
        <taxon>Metazoa</taxon>
        <taxon>Chordata</taxon>
        <taxon>Craniata</taxon>
        <taxon>Vertebrata</taxon>
        <taxon>Euteleostomi</taxon>
        <taxon>Actinopterygii</taxon>
        <taxon>Neopterygii</taxon>
        <taxon>Teleostei</taxon>
        <taxon>Osteoglossocephala</taxon>
        <taxon>Osteoglossomorpha</taxon>
        <taxon>Osteoglossiformes</taxon>
        <taxon>Osteoglossidae</taxon>
        <taxon>Scleropages</taxon>
    </lineage>
</organism>
<dbReference type="OrthoDB" id="10045182at2759"/>